<reference evidence="1 2" key="1">
    <citation type="submission" date="2016-06" db="EMBL/GenBank/DDBJ databases">
        <authorList>
            <person name="Kjaerup R.B."/>
            <person name="Dalgaard T.S."/>
            <person name="Juul-Madsen H.R."/>
        </authorList>
    </citation>
    <scope>NUCLEOTIDE SEQUENCE [LARGE SCALE GENOMIC DNA]</scope>
    <source>
        <strain evidence="1">2</strain>
    </source>
</reference>
<gene>
    <name evidence="1" type="ORF">PROAA_320032</name>
</gene>
<accession>A0A1A8XWH5</accession>
<organism evidence="1 2">
    <name type="scientific">Candidatus Propionivibrio aalborgensis</name>
    <dbReference type="NCBI Taxonomy" id="1860101"/>
    <lineage>
        <taxon>Bacteria</taxon>
        <taxon>Pseudomonadati</taxon>
        <taxon>Pseudomonadota</taxon>
        <taxon>Betaproteobacteria</taxon>
        <taxon>Rhodocyclales</taxon>
        <taxon>Rhodocyclaceae</taxon>
        <taxon>Propionivibrio</taxon>
    </lineage>
</organism>
<sequence length="30" mass="3503">MRWKHPYITSSEQVLNVLSLPEELNFVGNT</sequence>
<evidence type="ECO:0000313" key="1">
    <source>
        <dbReference type="EMBL" id="SBT09350.1"/>
    </source>
</evidence>
<name>A0A1A8XWH5_9RHOO</name>
<keyword evidence="2" id="KW-1185">Reference proteome</keyword>
<dbReference type="Proteomes" id="UP000199600">
    <property type="component" value="Unassembled WGS sequence"/>
</dbReference>
<proteinExistence type="predicted"/>
<dbReference type="EMBL" id="FLQY01000246">
    <property type="protein sequence ID" value="SBT09350.1"/>
    <property type="molecule type" value="Genomic_DNA"/>
</dbReference>
<evidence type="ECO:0000313" key="2">
    <source>
        <dbReference type="Proteomes" id="UP000199600"/>
    </source>
</evidence>
<protein>
    <submittedName>
        <fullName evidence="1">Uncharacterized protein</fullName>
    </submittedName>
</protein>
<dbReference type="AlphaFoldDB" id="A0A1A8XWH5"/>